<evidence type="ECO:0000259" key="2">
    <source>
        <dbReference type="Pfam" id="PF00534"/>
    </source>
</evidence>
<dbReference type="EMBL" id="JBHLTS010000021">
    <property type="protein sequence ID" value="MFC0514809.1"/>
    <property type="molecule type" value="Genomic_DNA"/>
</dbReference>
<sequence length="365" mass="40974">MVKIAVDGRPLQGQLSGVGKYVLQVLIALAKQVPDCHITIFTNKPLEITFSLVNVNIRYDTVFEKIKPLIWSKFLLGRLLKKEHFDFYFFGGTFTPVQKLKGKKITVVHDLNHIYAKETMSKLHYLTHVLFYKKDIAGADFIIANSHGTASKLKSNCNITAHHVLHPPINEHYKIIDKTAVAEVLGSLGINYKYILTVATQEPRKNLDKTIHAFLFLKKQQALSGQKLLLVGGEGWKNTALHTLINSDEDIIRMGYVAEKHLPYIYNGASSFVFPSKYEGYGMPATEALLCGIKPIVSDIEELREATSGHAYYIDPENLNQYTDCILTAISNQPAENTAFDADLRMAFDNEFKALLTLLKITPAC</sequence>
<dbReference type="Gene3D" id="3.40.50.2000">
    <property type="entry name" value="Glycogen Phosphorylase B"/>
    <property type="match status" value="2"/>
</dbReference>
<dbReference type="PANTHER" id="PTHR46401:SF2">
    <property type="entry name" value="GLYCOSYLTRANSFERASE WBBK-RELATED"/>
    <property type="match status" value="1"/>
</dbReference>
<keyword evidence="1" id="KW-0808">Transferase</keyword>
<feature type="domain" description="Glycosyl transferase family 1" evidence="2">
    <location>
        <begin position="191"/>
        <end position="335"/>
    </location>
</feature>
<organism evidence="4 5">
    <name type="scientific">Mucilaginibacter angelicae</name>
    <dbReference type="NCBI Taxonomy" id="869718"/>
    <lineage>
        <taxon>Bacteria</taxon>
        <taxon>Pseudomonadati</taxon>
        <taxon>Bacteroidota</taxon>
        <taxon>Sphingobacteriia</taxon>
        <taxon>Sphingobacteriales</taxon>
        <taxon>Sphingobacteriaceae</taxon>
        <taxon>Mucilaginibacter</taxon>
    </lineage>
</organism>
<accession>A0ABV6L5Q8</accession>
<dbReference type="SUPFAM" id="SSF53756">
    <property type="entry name" value="UDP-Glycosyltransferase/glycogen phosphorylase"/>
    <property type="match status" value="1"/>
</dbReference>
<dbReference type="Pfam" id="PF00534">
    <property type="entry name" value="Glycos_transf_1"/>
    <property type="match status" value="1"/>
</dbReference>
<feature type="domain" description="Glycosyltransferase subfamily 4-like N-terminal" evidence="3">
    <location>
        <begin position="16"/>
        <end position="170"/>
    </location>
</feature>
<evidence type="ECO:0000256" key="1">
    <source>
        <dbReference type="ARBA" id="ARBA00022679"/>
    </source>
</evidence>
<comment type="caution">
    <text evidence="4">The sequence shown here is derived from an EMBL/GenBank/DDBJ whole genome shotgun (WGS) entry which is preliminary data.</text>
</comment>
<gene>
    <name evidence="4" type="ORF">ACFFGT_11390</name>
</gene>
<protein>
    <submittedName>
        <fullName evidence="4">Glycosyltransferase family 4 protein</fullName>
    </submittedName>
</protein>
<dbReference type="InterPro" id="IPR028098">
    <property type="entry name" value="Glyco_trans_4-like_N"/>
</dbReference>
<evidence type="ECO:0000313" key="4">
    <source>
        <dbReference type="EMBL" id="MFC0514809.1"/>
    </source>
</evidence>
<dbReference type="PANTHER" id="PTHR46401">
    <property type="entry name" value="GLYCOSYLTRANSFERASE WBBK-RELATED"/>
    <property type="match status" value="1"/>
</dbReference>
<dbReference type="CDD" id="cd03809">
    <property type="entry name" value="GT4_MtfB-like"/>
    <property type="match status" value="1"/>
</dbReference>
<proteinExistence type="predicted"/>
<name>A0ABV6L5Q8_9SPHI</name>
<dbReference type="InterPro" id="IPR001296">
    <property type="entry name" value="Glyco_trans_1"/>
</dbReference>
<dbReference type="Pfam" id="PF13439">
    <property type="entry name" value="Glyco_transf_4"/>
    <property type="match status" value="1"/>
</dbReference>
<keyword evidence="5" id="KW-1185">Reference proteome</keyword>
<dbReference type="Proteomes" id="UP001589828">
    <property type="component" value="Unassembled WGS sequence"/>
</dbReference>
<reference evidence="4 5" key="1">
    <citation type="submission" date="2024-09" db="EMBL/GenBank/DDBJ databases">
        <authorList>
            <person name="Sun Q."/>
            <person name="Mori K."/>
        </authorList>
    </citation>
    <scope>NUCLEOTIDE SEQUENCE [LARGE SCALE GENOMIC DNA]</scope>
    <source>
        <strain evidence="4 5">NCAIM B.02415</strain>
    </source>
</reference>
<dbReference type="RefSeq" id="WP_377022652.1">
    <property type="nucleotide sequence ID" value="NZ_JBHLTS010000021.1"/>
</dbReference>
<evidence type="ECO:0000259" key="3">
    <source>
        <dbReference type="Pfam" id="PF13439"/>
    </source>
</evidence>
<evidence type="ECO:0000313" key="5">
    <source>
        <dbReference type="Proteomes" id="UP001589828"/>
    </source>
</evidence>